<accession>G7DVG4</accession>
<sequence>MSLSSSSSRRARAGQQSQQIHTPSTYTWAMATLASRARQYRQSRKLIEQDELLREVVFTLQGADTVHVKFDDSTLPSKAGKRPGRPFSGHKDGIGGYGGLGDDDDDGLSDTELPLDGGITFVSHKDRKISAPNAAVLHRLAELGYLYRSITKALAESQERTERFQNDATGLEAEHSRTESRPGGLIEQGLCHALQAHIGQYQSNIAALEAQINANVDSPLFEFSAPTDPPDVRSETSDVVTLKGLLARTDSLVLKTRLMKLFIDAAQEKRGSDLLTFIQSYTTGGDPFIANFAATFLADVTRPFFRMLQKWIYSGILSDPFGEFFIQQLGIQPTEKAHRGQSSTARLVFREDRVPSFMTIDLARKIFSTGKSLFFLRLSCTDDDALLPAPQAGDEITYANLSRLDAQVATAYESASRRLFTIFCERFRLPDHLRALKNYILLGRGDFVELLMESLGASLDKAAGSLYRHTLTATLEAALQGSTAVNDSPETLKRLDVDMVDTTRSVIGWNAFVLKYRVSPPIDTILSPGVMQQYTRIFTHFWKIKRVEYSTNMIWTKLVSNAKALSRVTQLRNDFHKARLAVAEMIHYIRQLQYYNHLEVVECSWQQLTEFVHRQEGDLDSLVAAHQTYLDRLYNKALLQVTQRPTSKLAPNPNALLKMVEDSFLPILAWRDNAEALCEWAMREANWEVSQGDHARGVATLPVQRPSEGDLATYRRRLDRYCLVFSNAVSGLVASLQAQPDSELRLLAIRIDHNKFYRKTSRNWHFAFAVVPLVVHLTPPMLELRPTYIAAACNRFSGAAEINASGEVAFGSGKLLALWNAQDEHHAGVHHALLGHNAEVTQVCSLGDGWLSGDASGALLVWQQPSKAEASTSNGWTAFPVLPSRGSSVCTLASLMLSDDIWLALAAHSDGSASVLSFTLKKGERLAHELVQEIKLGDNLALSAVIGTLPNGAGLLLALACTDNRIHLLTRPMTQGAQFVPSTKLEGHKDWTRCLCTTVATTSAGDVRPGDVLLASGSQDHYIRIWKISPARMQTVKTSLLDDADLDEEDGQQRLSMKSRLLHVAESGSRFTCTSEAVLFAHEDWVIGLHFSHVAAASYGQLPELLSASADRSMILWRFDQRSSLWTNVTRFGEMSGTNLGFFGALWSADGLAVLAHGWTGSFHVWRRQTSAEQSWQSGVGVSGHFRAITSLAWEPQGQFLLTTSLDHTTRLHGPWRRNVDGAAIETWHELARPQVHGHAILTLNMLSGLSFLSGSDEKVVRVFDAPQPFLDSMRKLGTVQSFSGPTQARQKGVTLPPLGLSNKASTDDVVEPVLRDAPPLEEDLLTTTLWPEIEKVYGHGYEIATTALSHDGRLLATACKANSAKHAGVRLYDTSTWASVEPVLDGHELTILDMAFSPDDTKLVTTSRDRTWRLYQKNDKGQFSLQAVGTTHTRIVRACVWSKDGTLFATASRDKTVKIWSSETAQLVESIRLAQAPCAIAVWPNAISFALAIGCEDGSCHFFDRGSQTLQLKEGTAAGPISMLAFSLEGTRLASCSEDGIVRIYTVRSLQST</sequence>
<protein>
    <recommendedName>
        <fullName evidence="6">Elongator complex protein 2</fullName>
    </recommendedName>
</protein>
<dbReference type="UniPathway" id="UPA00988"/>
<reference evidence="18 19" key="2">
    <citation type="journal article" date="2012" name="Open Biol.">
        <title>Characteristics of nucleosomes and linker DNA regions on the genome of the basidiomycete Mixia osmundae revealed by mono- and dinucleosome mapping.</title>
        <authorList>
            <person name="Nishida H."/>
            <person name="Kondo S."/>
            <person name="Matsumoto T."/>
            <person name="Suzuki Y."/>
            <person name="Yoshikawa H."/>
            <person name="Taylor T.D."/>
            <person name="Sugiyama J."/>
        </authorList>
    </citation>
    <scope>NUCLEOTIDE SEQUENCE [LARGE SCALE GENOMIC DNA]</scope>
    <source>
        <strain evidence="19">CBS 9802 / IAM 14324 / JCM 22182 / KY 12970</strain>
    </source>
</reference>
<dbReference type="GO" id="GO:0043015">
    <property type="term" value="F:gamma-tubulin binding"/>
    <property type="evidence" value="ECO:0007669"/>
    <property type="project" value="InterPro"/>
</dbReference>
<dbReference type="InterPro" id="IPR041470">
    <property type="entry name" value="GCP_N"/>
</dbReference>
<dbReference type="SMART" id="SM00320">
    <property type="entry name" value="WD40"/>
    <property type="match status" value="10"/>
</dbReference>
<dbReference type="eggNOG" id="KOG1063">
    <property type="taxonomic scope" value="Eukaryota"/>
</dbReference>
<dbReference type="Proteomes" id="UP000009131">
    <property type="component" value="Unassembled WGS sequence"/>
</dbReference>
<feature type="repeat" description="WD" evidence="14">
    <location>
        <begin position="1013"/>
        <end position="1036"/>
    </location>
</feature>
<feature type="region of interest" description="Disordered" evidence="15">
    <location>
        <begin position="161"/>
        <end position="182"/>
    </location>
</feature>
<evidence type="ECO:0000256" key="15">
    <source>
        <dbReference type="SAM" id="MobiDB-lite"/>
    </source>
</evidence>
<dbReference type="eggNOG" id="KOG2000">
    <property type="taxonomic scope" value="Eukaryota"/>
</dbReference>
<evidence type="ECO:0000256" key="9">
    <source>
        <dbReference type="ARBA" id="ARBA00022694"/>
    </source>
</evidence>
<evidence type="ECO:0000256" key="11">
    <source>
        <dbReference type="ARBA" id="ARBA00022737"/>
    </source>
</evidence>
<dbReference type="InParanoid" id="G7DVG4"/>
<evidence type="ECO:0000256" key="7">
    <source>
        <dbReference type="ARBA" id="ARBA00022490"/>
    </source>
</evidence>
<evidence type="ECO:0000259" key="17">
    <source>
        <dbReference type="Pfam" id="PF17681"/>
    </source>
</evidence>
<evidence type="ECO:0000256" key="12">
    <source>
        <dbReference type="ARBA" id="ARBA00023212"/>
    </source>
</evidence>
<dbReference type="GO" id="GO:0005816">
    <property type="term" value="C:spindle pole body"/>
    <property type="evidence" value="ECO:0007669"/>
    <property type="project" value="UniProtKB-ARBA"/>
</dbReference>
<dbReference type="PROSITE" id="PS50294">
    <property type="entry name" value="WD_REPEATS_REGION"/>
    <property type="match status" value="2"/>
</dbReference>
<dbReference type="InterPro" id="IPR042241">
    <property type="entry name" value="GCP_C_sf"/>
</dbReference>
<dbReference type="GO" id="GO:0033588">
    <property type="term" value="C:elongator holoenzyme complex"/>
    <property type="evidence" value="ECO:0007669"/>
    <property type="project" value="InterPro"/>
</dbReference>
<dbReference type="OrthoDB" id="27911at2759"/>
<dbReference type="InterPro" id="IPR036322">
    <property type="entry name" value="WD40_repeat_dom_sf"/>
</dbReference>
<comment type="pathway">
    <text evidence="3">tRNA modification; 5-methoxycarbonylmethyl-2-thiouridine-tRNA biosynthesis.</text>
</comment>
<feature type="repeat" description="WD" evidence="14">
    <location>
        <begin position="1385"/>
        <end position="1417"/>
    </location>
</feature>
<keyword evidence="11" id="KW-0677">Repeat</keyword>
<evidence type="ECO:0000256" key="10">
    <source>
        <dbReference type="ARBA" id="ARBA00022701"/>
    </source>
</evidence>
<evidence type="ECO:0000256" key="5">
    <source>
        <dbReference type="ARBA" id="ARBA00010337"/>
    </source>
</evidence>
<keyword evidence="10" id="KW-0493">Microtubule</keyword>
<feature type="domain" description="Gamma tubulin complex component C-terminal" evidence="16">
    <location>
        <begin position="429"/>
        <end position="757"/>
    </location>
</feature>
<dbReference type="EMBL" id="BABT02000041">
    <property type="protein sequence ID" value="GAA94574.1"/>
    <property type="molecule type" value="Genomic_DNA"/>
</dbReference>
<evidence type="ECO:0000256" key="8">
    <source>
        <dbReference type="ARBA" id="ARBA00022574"/>
    </source>
</evidence>
<keyword evidence="13" id="KW-0539">Nucleus</keyword>
<evidence type="ECO:0000259" key="16">
    <source>
        <dbReference type="Pfam" id="PF04130"/>
    </source>
</evidence>
<comment type="similarity">
    <text evidence="5">Belongs to the TUBGCP family.</text>
</comment>
<dbReference type="InterPro" id="IPR040457">
    <property type="entry name" value="GCP_C"/>
</dbReference>
<dbReference type="HOGENOM" id="CLU_246237_0_0_1"/>
<name>G7DVG4_MIXOS</name>
<feature type="region of interest" description="Disordered" evidence="15">
    <location>
        <begin position="73"/>
        <end position="109"/>
    </location>
</feature>
<evidence type="ECO:0000256" key="6">
    <source>
        <dbReference type="ARBA" id="ARBA00020267"/>
    </source>
</evidence>
<evidence type="ECO:0000256" key="13">
    <source>
        <dbReference type="ARBA" id="ARBA00023242"/>
    </source>
</evidence>
<keyword evidence="9" id="KW-0819">tRNA processing</keyword>
<feature type="repeat" description="WD" evidence="14">
    <location>
        <begin position="1430"/>
        <end position="1471"/>
    </location>
</feature>
<evidence type="ECO:0000313" key="19">
    <source>
        <dbReference type="Proteomes" id="UP000009131"/>
    </source>
</evidence>
<organism evidence="18 19">
    <name type="scientific">Mixia osmundae (strain CBS 9802 / IAM 14324 / JCM 22182 / KY 12970)</name>
    <dbReference type="NCBI Taxonomy" id="764103"/>
    <lineage>
        <taxon>Eukaryota</taxon>
        <taxon>Fungi</taxon>
        <taxon>Dikarya</taxon>
        <taxon>Basidiomycota</taxon>
        <taxon>Pucciniomycotina</taxon>
        <taxon>Mixiomycetes</taxon>
        <taxon>Mixiales</taxon>
        <taxon>Mixiaceae</taxon>
        <taxon>Mixia</taxon>
    </lineage>
</organism>
<dbReference type="GO" id="GO:0005634">
    <property type="term" value="C:nucleus"/>
    <property type="evidence" value="ECO:0007669"/>
    <property type="project" value="UniProtKB-SubCell"/>
</dbReference>
<dbReference type="Pfam" id="PF00400">
    <property type="entry name" value="WD40"/>
    <property type="match status" value="5"/>
</dbReference>
<dbReference type="PANTHER" id="PTHR44111:SF1">
    <property type="entry name" value="ELONGATOR COMPLEX PROTEIN 2"/>
    <property type="match status" value="1"/>
</dbReference>
<dbReference type="GO" id="GO:0005874">
    <property type="term" value="C:microtubule"/>
    <property type="evidence" value="ECO:0007669"/>
    <property type="project" value="UniProtKB-KW"/>
</dbReference>
<dbReference type="Gene3D" id="1.20.120.1900">
    <property type="entry name" value="Gamma-tubulin complex, C-terminal domain"/>
    <property type="match status" value="1"/>
</dbReference>
<feature type="compositionally biased region" description="Low complexity" evidence="15">
    <location>
        <begin position="1"/>
        <end position="19"/>
    </location>
</feature>
<dbReference type="Gene3D" id="2.130.10.10">
    <property type="entry name" value="YVTN repeat-like/Quinoprotein amine dehydrogenase"/>
    <property type="match status" value="5"/>
</dbReference>
<keyword evidence="12" id="KW-0206">Cytoskeleton</keyword>
<gene>
    <name evidence="18" type="primary">Mo01226</name>
    <name evidence="18" type="ORF">E5Q_01226</name>
</gene>
<dbReference type="InterPro" id="IPR015943">
    <property type="entry name" value="WD40/YVTN_repeat-like_dom_sf"/>
</dbReference>
<comment type="similarity">
    <text evidence="4">Belongs to the WD repeat ELP2 family.</text>
</comment>
<dbReference type="GO" id="GO:0002098">
    <property type="term" value="P:tRNA wobble uridine modification"/>
    <property type="evidence" value="ECO:0007669"/>
    <property type="project" value="InterPro"/>
</dbReference>
<evidence type="ECO:0000256" key="2">
    <source>
        <dbReference type="ARBA" id="ARBA00004245"/>
    </source>
</evidence>
<dbReference type="Pfam" id="PF17681">
    <property type="entry name" value="GCP_N_terminal"/>
    <property type="match status" value="1"/>
</dbReference>
<feature type="repeat" description="WD" evidence="14">
    <location>
        <begin position="1182"/>
        <end position="1212"/>
    </location>
</feature>
<keyword evidence="8 14" id="KW-0853">WD repeat</keyword>
<keyword evidence="19" id="KW-1185">Reference proteome</keyword>
<dbReference type="PANTHER" id="PTHR44111">
    <property type="entry name" value="ELONGATOR COMPLEX PROTEIN 2"/>
    <property type="match status" value="1"/>
</dbReference>
<feature type="region of interest" description="Disordered" evidence="15">
    <location>
        <begin position="1"/>
        <end position="23"/>
    </location>
</feature>
<dbReference type="STRING" id="764103.G7DVG4"/>
<proteinExistence type="inferred from homology"/>
<dbReference type="GO" id="GO:0007020">
    <property type="term" value="P:microtubule nucleation"/>
    <property type="evidence" value="ECO:0007669"/>
    <property type="project" value="UniProtKB-ARBA"/>
</dbReference>
<dbReference type="InterPro" id="IPR001680">
    <property type="entry name" value="WD40_rpt"/>
</dbReference>
<evidence type="ECO:0000256" key="4">
    <source>
        <dbReference type="ARBA" id="ARBA00005881"/>
    </source>
</evidence>
<evidence type="ECO:0000256" key="14">
    <source>
        <dbReference type="PROSITE-ProRule" id="PRU00221"/>
    </source>
</evidence>
<dbReference type="GO" id="GO:0000930">
    <property type="term" value="C:gamma-tubulin complex"/>
    <property type="evidence" value="ECO:0007669"/>
    <property type="project" value="UniProtKB-ARBA"/>
</dbReference>
<reference evidence="18 19" key="1">
    <citation type="journal article" date="2011" name="J. Gen. Appl. Microbiol.">
        <title>Draft genome sequencing of the enigmatic basidiomycete Mixia osmundae.</title>
        <authorList>
            <person name="Nishida H."/>
            <person name="Nagatsuka Y."/>
            <person name="Sugiyama J."/>
        </authorList>
    </citation>
    <scope>NUCLEOTIDE SEQUENCE [LARGE SCALE GENOMIC DNA]</scope>
    <source>
        <strain evidence="19">CBS 9802 / IAM 14324 / JCM 22182 / KY 12970</strain>
    </source>
</reference>
<comment type="caution">
    <text evidence="18">The sequence shown here is derived from an EMBL/GenBank/DDBJ whole genome shotgun (WGS) entry which is preliminary data.</text>
</comment>
<dbReference type="PROSITE" id="PS50082">
    <property type="entry name" value="WD_REPEATS_2"/>
    <property type="match status" value="4"/>
</dbReference>
<dbReference type="Pfam" id="PF04130">
    <property type="entry name" value="GCP_C_terminal"/>
    <property type="match status" value="1"/>
</dbReference>
<evidence type="ECO:0000256" key="1">
    <source>
        <dbReference type="ARBA" id="ARBA00004123"/>
    </source>
</evidence>
<comment type="subcellular location">
    <subcellularLocation>
        <location evidence="2">Cytoplasm</location>
        <location evidence="2">Cytoskeleton</location>
    </subcellularLocation>
    <subcellularLocation>
        <location evidence="1">Nucleus</location>
    </subcellularLocation>
</comment>
<dbReference type="RefSeq" id="XP_014564935.1">
    <property type="nucleotide sequence ID" value="XM_014709449.1"/>
</dbReference>
<feature type="domain" description="Gamma tubulin complex component protein N-terminal" evidence="17">
    <location>
        <begin position="53"/>
        <end position="424"/>
    </location>
</feature>
<keyword evidence="7" id="KW-0963">Cytoplasm</keyword>
<dbReference type="SUPFAM" id="SSF50978">
    <property type="entry name" value="WD40 repeat-like"/>
    <property type="match status" value="3"/>
</dbReference>
<dbReference type="InterPro" id="IPR037289">
    <property type="entry name" value="Elp2"/>
</dbReference>
<evidence type="ECO:0000313" key="18">
    <source>
        <dbReference type="EMBL" id="GAA94574.1"/>
    </source>
</evidence>
<evidence type="ECO:0000256" key="3">
    <source>
        <dbReference type="ARBA" id="ARBA00005043"/>
    </source>
</evidence>